<dbReference type="OrthoDB" id="187171at2759"/>
<keyword evidence="11" id="KW-1185">Reference proteome</keyword>
<keyword evidence="4" id="KW-0378">Hydrolase</keyword>
<gene>
    <name evidence="10" type="ORF">M430DRAFT_142230</name>
</gene>
<feature type="binding site" evidence="8">
    <location>
        <position position="262"/>
    </location>
    <ligand>
        <name>Zn(2+)</name>
        <dbReference type="ChEBI" id="CHEBI:29105"/>
        <note>catalytic</note>
    </ligand>
</feature>
<dbReference type="PANTHER" id="PTHR46187">
    <property type="entry name" value="ALKALINE CERAMIDASE 3"/>
    <property type="match status" value="1"/>
</dbReference>
<feature type="transmembrane region" description="Helical" evidence="9">
    <location>
        <begin position="126"/>
        <end position="144"/>
    </location>
</feature>
<dbReference type="Proteomes" id="UP000241818">
    <property type="component" value="Unassembled WGS sequence"/>
</dbReference>
<dbReference type="RefSeq" id="XP_024719545.1">
    <property type="nucleotide sequence ID" value="XM_024862753.1"/>
</dbReference>
<feature type="binding site" evidence="8">
    <location>
        <position position="88"/>
    </location>
    <ligand>
        <name>Zn(2+)</name>
        <dbReference type="ChEBI" id="CHEBI:29105"/>
        <note>catalytic</note>
    </ligand>
</feature>
<evidence type="ECO:0000256" key="6">
    <source>
        <dbReference type="ARBA" id="ARBA00023136"/>
    </source>
</evidence>
<keyword evidence="7" id="KW-0479">Metal-binding</keyword>
<feature type="transmembrane region" description="Helical" evidence="9">
    <location>
        <begin position="150"/>
        <end position="170"/>
    </location>
</feature>
<comment type="subcellular location">
    <subcellularLocation>
        <location evidence="1">Membrane</location>
        <topology evidence="1">Multi-pass membrane protein</topology>
    </subcellularLocation>
</comment>
<dbReference type="Pfam" id="PF05875">
    <property type="entry name" value="Ceramidase"/>
    <property type="match status" value="1"/>
</dbReference>
<keyword evidence="8" id="KW-0862">Zinc</keyword>
<evidence type="ECO:0000313" key="10">
    <source>
        <dbReference type="EMBL" id="PSS14946.1"/>
    </source>
</evidence>
<feature type="transmembrane region" description="Helical" evidence="9">
    <location>
        <begin position="212"/>
        <end position="232"/>
    </location>
</feature>
<evidence type="ECO:0000256" key="3">
    <source>
        <dbReference type="ARBA" id="ARBA00022692"/>
    </source>
</evidence>
<dbReference type="InterPro" id="IPR008901">
    <property type="entry name" value="ACER"/>
</dbReference>
<feature type="transmembrane region" description="Helical" evidence="9">
    <location>
        <begin position="32"/>
        <end position="55"/>
    </location>
</feature>
<evidence type="ECO:0000313" key="11">
    <source>
        <dbReference type="Proteomes" id="UP000241818"/>
    </source>
</evidence>
<comment type="cofactor">
    <cofactor evidence="8">
        <name>Zn(2+)</name>
        <dbReference type="ChEBI" id="CHEBI:29105"/>
    </cofactor>
</comment>
<keyword evidence="3 9" id="KW-0812">Transmembrane</keyword>
<comment type="similarity">
    <text evidence="2">Belongs to the alkaline ceramidase family.</text>
</comment>
<accession>A0A2T3AXZ9</accession>
<dbReference type="AlphaFoldDB" id="A0A2T3AXZ9"/>
<dbReference type="InParanoid" id="A0A2T3AXZ9"/>
<feature type="binding site" evidence="7">
    <location>
        <position position="29"/>
    </location>
    <ligand>
        <name>Ca(2+)</name>
        <dbReference type="ChEBI" id="CHEBI:29108"/>
    </ligand>
</feature>
<evidence type="ECO:0000256" key="7">
    <source>
        <dbReference type="PIRSR" id="PIRSR608901-1"/>
    </source>
</evidence>
<dbReference type="STRING" id="857342.A0A2T3AXZ9"/>
<dbReference type="EMBL" id="KZ679013">
    <property type="protein sequence ID" value="PSS14946.1"/>
    <property type="molecule type" value="Genomic_DNA"/>
</dbReference>
<dbReference type="GO" id="GO:0016811">
    <property type="term" value="F:hydrolase activity, acting on carbon-nitrogen (but not peptide) bonds, in linear amides"/>
    <property type="evidence" value="ECO:0007669"/>
    <property type="project" value="InterPro"/>
</dbReference>
<protein>
    <recommendedName>
        <fullName evidence="12">Alkaline ceramidase</fullName>
    </recommendedName>
</protein>
<reference evidence="10 11" key="1">
    <citation type="journal article" date="2018" name="New Phytol.">
        <title>Comparative genomics and transcriptomics depict ericoid mycorrhizal fungi as versatile saprotrophs and plant mutualists.</title>
        <authorList>
            <person name="Martino E."/>
            <person name="Morin E."/>
            <person name="Grelet G.A."/>
            <person name="Kuo A."/>
            <person name="Kohler A."/>
            <person name="Daghino S."/>
            <person name="Barry K.W."/>
            <person name="Cichocki N."/>
            <person name="Clum A."/>
            <person name="Dockter R.B."/>
            <person name="Hainaut M."/>
            <person name="Kuo R.C."/>
            <person name="LaButti K."/>
            <person name="Lindahl B.D."/>
            <person name="Lindquist E.A."/>
            <person name="Lipzen A."/>
            <person name="Khouja H.R."/>
            <person name="Magnuson J."/>
            <person name="Murat C."/>
            <person name="Ohm R.A."/>
            <person name="Singer S.W."/>
            <person name="Spatafora J.W."/>
            <person name="Wang M."/>
            <person name="Veneault-Fourrey C."/>
            <person name="Henrissat B."/>
            <person name="Grigoriev I.V."/>
            <person name="Martin F.M."/>
            <person name="Perotto S."/>
        </authorList>
    </citation>
    <scope>NUCLEOTIDE SEQUENCE [LARGE SCALE GENOMIC DNA]</scope>
    <source>
        <strain evidence="10 11">ATCC 22711</strain>
    </source>
</reference>
<feature type="transmembrane region" description="Helical" evidence="9">
    <location>
        <begin position="259"/>
        <end position="279"/>
    </location>
</feature>
<dbReference type="GeneID" id="36570834"/>
<organism evidence="10 11">
    <name type="scientific">Amorphotheca resinae ATCC 22711</name>
    <dbReference type="NCBI Taxonomy" id="857342"/>
    <lineage>
        <taxon>Eukaryota</taxon>
        <taxon>Fungi</taxon>
        <taxon>Dikarya</taxon>
        <taxon>Ascomycota</taxon>
        <taxon>Pezizomycotina</taxon>
        <taxon>Leotiomycetes</taxon>
        <taxon>Helotiales</taxon>
        <taxon>Amorphothecaceae</taxon>
        <taxon>Amorphotheca</taxon>
    </lineage>
</organism>
<dbReference type="GO" id="GO:0046872">
    <property type="term" value="F:metal ion binding"/>
    <property type="evidence" value="ECO:0007669"/>
    <property type="project" value="UniProtKB-KW"/>
</dbReference>
<evidence type="ECO:0000256" key="4">
    <source>
        <dbReference type="ARBA" id="ARBA00022801"/>
    </source>
</evidence>
<dbReference type="GO" id="GO:0046513">
    <property type="term" value="P:ceramide biosynthetic process"/>
    <property type="evidence" value="ECO:0007669"/>
    <property type="project" value="TreeGrafter"/>
</dbReference>
<dbReference type="PANTHER" id="PTHR46187:SF3">
    <property type="entry name" value="ALKALINE CERAMIDASE 3"/>
    <property type="match status" value="1"/>
</dbReference>
<proteinExistence type="inferred from homology"/>
<evidence type="ECO:0008006" key="12">
    <source>
        <dbReference type="Google" id="ProtNLM"/>
    </source>
</evidence>
<dbReference type="FunCoup" id="A0A2T3AXZ9">
    <property type="interactions" value="580"/>
</dbReference>
<feature type="binding site" evidence="7">
    <location>
        <position position="27"/>
    </location>
    <ligand>
        <name>Ca(2+)</name>
        <dbReference type="ChEBI" id="CHEBI:29108"/>
    </ligand>
</feature>
<evidence type="ECO:0000256" key="9">
    <source>
        <dbReference type="SAM" id="Phobius"/>
    </source>
</evidence>
<sequence length="334" mass="38109">MGFHLPSVPYPPTREGFWAPVTSTINWCEEDYYATIYSAEIVNTLTNLLFIALGVKGIRNCLKYKHDTVFLVAFIGYTLVGSGSFAFHSTLKYPMQLVDELSMIYSSVIMLYSSFSVSRSVLFRQVLGFSLASLAIFITLYYHYLQDPVFHQNAFAMITILVVGRSVYMMEINLRPSLRKKYPNASHIPPGTLSPSEQLANEERDKLILRRMWLMVGSGVSIFLGGFGIWALDRVFCSNIRRWRHQIGLPWGILLEGHGWWHIMTGIGSYFYIVWAIWLRYCLHQSQDKYALNWPSVFFSLPEVVLIKDLKPTPGVNGSPVKGGYTKGEDRKSV</sequence>
<dbReference type="GO" id="GO:0046514">
    <property type="term" value="P:ceramide catabolic process"/>
    <property type="evidence" value="ECO:0007669"/>
    <property type="project" value="TreeGrafter"/>
</dbReference>
<evidence type="ECO:0000256" key="2">
    <source>
        <dbReference type="ARBA" id="ARBA00009780"/>
    </source>
</evidence>
<feature type="transmembrane region" description="Helical" evidence="9">
    <location>
        <begin position="93"/>
        <end position="114"/>
    </location>
</feature>
<name>A0A2T3AXZ9_AMORE</name>
<feature type="binding site" evidence="8">
    <location>
        <position position="258"/>
    </location>
    <ligand>
        <name>Zn(2+)</name>
        <dbReference type="ChEBI" id="CHEBI:29105"/>
        <note>catalytic</note>
    </ligand>
</feature>
<feature type="binding site" evidence="7">
    <location>
        <position position="40"/>
    </location>
    <ligand>
        <name>Ca(2+)</name>
        <dbReference type="ChEBI" id="CHEBI:29108"/>
    </ligand>
</feature>
<dbReference type="GO" id="GO:0005789">
    <property type="term" value="C:endoplasmic reticulum membrane"/>
    <property type="evidence" value="ECO:0007669"/>
    <property type="project" value="TreeGrafter"/>
</dbReference>
<evidence type="ECO:0000256" key="1">
    <source>
        <dbReference type="ARBA" id="ARBA00004141"/>
    </source>
</evidence>
<evidence type="ECO:0000256" key="5">
    <source>
        <dbReference type="ARBA" id="ARBA00022989"/>
    </source>
</evidence>
<evidence type="ECO:0000256" key="8">
    <source>
        <dbReference type="PIRSR" id="PIRSR608901-2"/>
    </source>
</evidence>
<feature type="transmembrane region" description="Helical" evidence="9">
    <location>
        <begin position="67"/>
        <end position="87"/>
    </location>
</feature>
<keyword evidence="6 9" id="KW-0472">Membrane</keyword>
<keyword evidence="5 9" id="KW-1133">Transmembrane helix</keyword>
<keyword evidence="7" id="KW-0106">Calcium</keyword>